<keyword evidence="2" id="KW-1185">Reference proteome</keyword>
<name>A0A6A6DHS1_9PEZI</name>
<evidence type="ECO:0000313" key="2">
    <source>
        <dbReference type="Proteomes" id="UP000800200"/>
    </source>
</evidence>
<organism evidence="1 2">
    <name type="scientific">Zopfia rhizophila CBS 207.26</name>
    <dbReference type="NCBI Taxonomy" id="1314779"/>
    <lineage>
        <taxon>Eukaryota</taxon>
        <taxon>Fungi</taxon>
        <taxon>Dikarya</taxon>
        <taxon>Ascomycota</taxon>
        <taxon>Pezizomycotina</taxon>
        <taxon>Dothideomycetes</taxon>
        <taxon>Dothideomycetes incertae sedis</taxon>
        <taxon>Zopfiaceae</taxon>
        <taxon>Zopfia</taxon>
    </lineage>
</organism>
<dbReference type="AlphaFoldDB" id="A0A6A6DHS1"/>
<protein>
    <submittedName>
        <fullName evidence="1">Uncharacterized protein</fullName>
    </submittedName>
</protein>
<feature type="non-terminal residue" evidence="1">
    <location>
        <position position="1"/>
    </location>
</feature>
<dbReference type="EMBL" id="ML994683">
    <property type="protein sequence ID" value="KAF2177799.1"/>
    <property type="molecule type" value="Genomic_DNA"/>
</dbReference>
<dbReference type="OrthoDB" id="10436434at2759"/>
<evidence type="ECO:0000313" key="1">
    <source>
        <dbReference type="EMBL" id="KAF2177799.1"/>
    </source>
</evidence>
<gene>
    <name evidence="1" type="ORF">K469DRAFT_483045</name>
</gene>
<reference evidence="1" key="1">
    <citation type="journal article" date="2020" name="Stud. Mycol.">
        <title>101 Dothideomycetes genomes: a test case for predicting lifestyles and emergence of pathogens.</title>
        <authorList>
            <person name="Haridas S."/>
            <person name="Albert R."/>
            <person name="Binder M."/>
            <person name="Bloem J."/>
            <person name="Labutti K."/>
            <person name="Salamov A."/>
            <person name="Andreopoulos B."/>
            <person name="Baker S."/>
            <person name="Barry K."/>
            <person name="Bills G."/>
            <person name="Bluhm B."/>
            <person name="Cannon C."/>
            <person name="Castanera R."/>
            <person name="Culley D."/>
            <person name="Daum C."/>
            <person name="Ezra D."/>
            <person name="Gonzalez J."/>
            <person name="Henrissat B."/>
            <person name="Kuo A."/>
            <person name="Liang C."/>
            <person name="Lipzen A."/>
            <person name="Lutzoni F."/>
            <person name="Magnuson J."/>
            <person name="Mondo S."/>
            <person name="Nolan M."/>
            <person name="Ohm R."/>
            <person name="Pangilinan J."/>
            <person name="Park H.-J."/>
            <person name="Ramirez L."/>
            <person name="Alfaro M."/>
            <person name="Sun H."/>
            <person name="Tritt A."/>
            <person name="Yoshinaga Y."/>
            <person name="Zwiers L.-H."/>
            <person name="Turgeon B."/>
            <person name="Goodwin S."/>
            <person name="Spatafora J."/>
            <person name="Crous P."/>
            <person name="Grigoriev I."/>
        </authorList>
    </citation>
    <scope>NUCLEOTIDE SEQUENCE</scope>
    <source>
        <strain evidence="1">CBS 207.26</strain>
    </source>
</reference>
<dbReference type="Proteomes" id="UP000800200">
    <property type="component" value="Unassembled WGS sequence"/>
</dbReference>
<feature type="non-terminal residue" evidence="1">
    <location>
        <position position="76"/>
    </location>
</feature>
<accession>A0A6A6DHS1</accession>
<proteinExistence type="predicted"/>
<sequence length="76" mass="9179">YLKEFSIRCERCIQTEAIKDSRKGFYLIKGLPTHYAQMVLEHFNLRSNKPLHFKYQEIAKYLQRRVQVESEAQMLN</sequence>